<dbReference type="AlphaFoldDB" id="A0A1X7TKS7"/>
<evidence type="ECO:0000313" key="1">
    <source>
        <dbReference type="EnsemblMetazoa" id="Aqu2.1.15432_001"/>
    </source>
</evidence>
<organism evidence="1">
    <name type="scientific">Amphimedon queenslandica</name>
    <name type="common">Sponge</name>
    <dbReference type="NCBI Taxonomy" id="400682"/>
    <lineage>
        <taxon>Eukaryota</taxon>
        <taxon>Metazoa</taxon>
        <taxon>Porifera</taxon>
        <taxon>Demospongiae</taxon>
        <taxon>Heteroscleromorpha</taxon>
        <taxon>Haplosclerida</taxon>
        <taxon>Niphatidae</taxon>
        <taxon>Amphimedon</taxon>
    </lineage>
</organism>
<dbReference type="EnsemblMetazoa" id="Aqu2.1.15432_001">
    <property type="protein sequence ID" value="Aqu2.1.15432_001"/>
    <property type="gene ID" value="Aqu2.1.15432"/>
</dbReference>
<dbReference type="InParanoid" id="A0A1X7TKS7"/>
<sequence length="78" mass="8663">MSTSILFCIIINKTHLRCYTSWGVPDSLVIEKHVSMAALDSIQSSVTEAAGILGYTSHKSEQQYIIIEFLQGRDVFAV</sequence>
<protein>
    <submittedName>
        <fullName evidence="1">Uncharacterized protein</fullName>
    </submittedName>
</protein>
<name>A0A1X7TKS7_AMPQE</name>
<proteinExistence type="predicted"/>
<reference evidence="1" key="1">
    <citation type="submission" date="2017-05" db="UniProtKB">
        <authorList>
            <consortium name="EnsemblMetazoa"/>
        </authorList>
    </citation>
    <scope>IDENTIFICATION</scope>
</reference>
<accession>A0A1X7TKS7</accession>